<keyword evidence="1 2" id="KW-0663">Pyridoxal phosphate</keyword>
<dbReference type="CDD" id="cd00635">
    <property type="entry name" value="PLPDE_III_YBL036c_like"/>
    <property type="match status" value="1"/>
</dbReference>
<sequence length="232" mass="26452">MTREQELLKERLDRIEERIAAACSRSGRDRSEVKIVAVTKYVGADTIGDLLKVGVEHIGENRVQDALPKYEQWGEQGVWHFIGHLQTNKAKEVVGRFSYIHSLDRLSLAREIEKRGEALNLVVPCFLQVNISGEETKFGLSPNDVLAFLRETSNMKHIRIAGLMTMAPHVEDPEEVRPVFRGLREWKERINEWKFPHAEITELSMGMSNDFEVAIEEGATYIRLGSVLVKPD</sequence>
<evidence type="ECO:0000256" key="1">
    <source>
        <dbReference type="ARBA" id="ARBA00022898"/>
    </source>
</evidence>
<dbReference type="InterPro" id="IPR001608">
    <property type="entry name" value="Ala_racemase_N"/>
</dbReference>
<evidence type="ECO:0000256" key="4">
    <source>
        <dbReference type="RuleBase" id="RU004514"/>
    </source>
</evidence>
<comment type="cofactor">
    <cofactor evidence="3">
        <name>pyridoxal 5'-phosphate</name>
        <dbReference type="ChEBI" id="CHEBI:597326"/>
    </cofactor>
</comment>
<evidence type="ECO:0000259" key="5">
    <source>
        <dbReference type="Pfam" id="PF01168"/>
    </source>
</evidence>
<dbReference type="EMBL" id="APBN01000001">
    <property type="protein sequence ID" value="EMT54480.1"/>
    <property type="molecule type" value="Genomic_DNA"/>
</dbReference>
<dbReference type="InterPro" id="IPR011078">
    <property type="entry name" value="PyrdxlP_homeostasis"/>
</dbReference>
<dbReference type="GeneID" id="89499150"/>
<organism evidence="6 7">
    <name type="scientific">Brevibacillus borstelensis AK1</name>
    <dbReference type="NCBI Taxonomy" id="1300222"/>
    <lineage>
        <taxon>Bacteria</taxon>
        <taxon>Bacillati</taxon>
        <taxon>Bacillota</taxon>
        <taxon>Bacilli</taxon>
        <taxon>Bacillales</taxon>
        <taxon>Paenibacillaceae</taxon>
        <taxon>Brevibacillus</taxon>
    </lineage>
</organism>
<dbReference type="PIRSF" id="PIRSF004848">
    <property type="entry name" value="YBL036c_PLPDEIII"/>
    <property type="match status" value="1"/>
</dbReference>
<dbReference type="FunFam" id="3.20.20.10:FF:000011">
    <property type="entry name" value="Pyridoxal phosphate homeostasis protein"/>
    <property type="match status" value="1"/>
</dbReference>
<accession>M8EG89</accession>
<feature type="domain" description="Alanine racemase N-terminal" evidence="5">
    <location>
        <begin position="12"/>
        <end position="229"/>
    </location>
</feature>
<dbReference type="PATRIC" id="fig|1300222.3.peg.576"/>
<feature type="modified residue" description="N6-(pyridoxal phosphate)lysine" evidence="2 3">
    <location>
        <position position="40"/>
    </location>
</feature>
<dbReference type="PANTHER" id="PTHR10146:SF14">
    <property type="entry name" value="PYRIDOXAL PHOSPHATE HOMEOSTASIS PROTEIN"/>
    <property type="match status" value="1"/>
</dbReference>
<evidence type="ECO:0000256" key="2">
    <source>
        <dbReference type="HAMAP-Rule" id="MF_02087"/>
    </source>
</evidence>
<protein>
    <recommendedName>
        <fullName evidence="2">Pyridoxal phosphate homeostasis protein</fullName>
        <shortName evidence="2">PLP homeostasis protein</shortName>
    </recommendedName>
</protein>
<gene>
    <name evidence="6" type="ORF">I532_02710</name>
</gene>
<dbReference type="HAMAP" id="MF_02087">
    <property type="entry name" value="PLP_homeostasis"/>
    <property type="match status" value="1"/>
</dbReference>
<evidence type="ECO:0000313" key="7">
    <source>
        <dbReference type="Proteomes" id="UP000012081"/>
    </source>
</evidence>
<dbReference type="PANTHER" id="PTHR10146">
    <property type="entry name" value="PROLINE SYNTHETASE CO-TRANSCRIBED BACTERIAL HOMOLOG PROTEIN"/>
    <property type="match status" value="1"/>
</dbReference>
<dbReference type="Pfam" id="PF01168">
    <property type="entry name" value="Ala_racemase_N"/>
    <property type="match status" value="1"/>
</dbReference>
<dbReference type="PROSITE" id="PS01211">
    <property type="entry name" value="UPF0001"/>
    <property type="match status" value="1"/>
</dbReference>
<keyword evidence="7" id="KW-1185">Reference proteome</keyword>
<comment type="caution">
    <text evidence="6">The sequence shown here is derived from an EMBL/GenBank/DDBJ whole genome shotgun (WGS) entry which is preliminary data.</text>
</comment>
<comment type="function">
    <text evidence="2">Pyridoxal 5'-phosphate (PLP)-binding protein, which is involved in PLP homeostasis.</text>
</comment>
<dbReference type="RefSeq" id="WP_003386237.1">
    <property type="nucleotide sequence ID" value="NZ_APBN01000001.1"/>
</dbReference>
<proteinExistence type="inferred from homology"/>
<dbReference type="AlphaFoldDB" id="M8EG89"/>
<reference evidence="6 7" key="1">
    <citation type="submission" date="2013-03" db="EMBL/GenBank/DDBJ databases">
        <title>Assembly of a new bacterial strain Brevibacillus borstelensis AK1.</title>
        <authorList>
            <person name="Rajan I."/>
            <person name="PoliReddy D."/>
            <person name="Sugumar T."/>
            <person name="Rathinam K."/>
            <person name="Alqarawi S."/>
            <person name="Khalil A.B."/>
            <person name="Sivakumar N."/>
        </authorList>
    </citation>
    <scope>NUCLEOTIDE SEQUENCE [LARGE SCALE GENOMIC DNA]</scope>
    <source>
        <strain evidence="6 7">AK1</strain>
    </source>
</reference>
<comment type="similarity">
    <text evidence="2 4">Belongs to the pyridoxal phosphate-binding protein YggS/PROSC family.</text>
</comment>
<evidence type="ECO:0000313" key="6">
    <source>
        <dbReference type="EMBL" id="EMT54480.1"/>
    </source>
</evidence>
<dbReference type="Proteomes" id="UP000012081">
    <property type="component" value="Unassembled WGS sequence"/>
</dbReference>
<dbReference type="InterPro" id="IPR029066">
    <property type="entry name" value="PLP-binding_barrel"/>
</dbReference>
<evidence type="ECO:0000256" key="3">
    <source>
        <dbReference type="PIRSR" id="PIRSR004848-1"/>
    </source>
</evidence>
<dbReference type="GO" id="GO:0030170">
    <property type="term" value="F:pyridoxal phosphate binding"/>
    <property type="evidence" value="ECO:0007669"/>
    <property type="project" value="UniProtKB-UniRule"/>
</dbReference>
<dbReference type="SUPFAM" id="SSF51419">
    <property type="entry name" value="PLP-binding barrel"/>
    <property type="match status" value="1"/>
</dbReference>
<dbReference type="NCBIfam" id="TIGR00044">
    <property type="entry name" value="YggS family pyridoxal phosphate-dependent enzyme"/>
    <property type="match status" value="1"/>
</dbReference>
<dbReference type="Gene3D" id="3.20.20.10">
    <property type="entry name" value="Alanine racemase"/>
    <property type="match status" value="1"/>
</dbReference>
<dbReference type="STRING" id="1300222.I532_02710"/>
<dbReference type="OrthoDB" id="9804072at2"/>
<name>M8EG89_9BACL</name>